<sequence>MALAAGGILALALFASAPAATAGTLAGSGGTFAGGAAEQATPENVYWVRRCWRVRTWWGGRWHWSTRCRSAWVGRRW</sequence>
<evidence type="ECO:0000313" key="2">
    <source>
        <dbReference type="EMBL" id="QRG05702.1"/>
    </source>
</evidence>
<keyword evidence="1" id="KW-0732">Signal</keyword>
<evidence type="ECO:0000256" key="1">
    <source>
        <dbReference type="SAM" id="SignalP"/>
    </source>
</evidence>
<reference evidence="2 3" key="1">
    <citation type="submission" date="2020-10" db="EMBL/GenBank/DDBJ databases">
        <title>Degradation of 1,4-Dioxane by Xanthobacter sp. YN2, via a Novel Group-2 Soluble Di-Iron Monooxygenase.</title>
        <authorList>
            <person name="Ma F."/>
            <person name="Wang Y."/>
            <person name="Yang J."/>
            <person name="Guo H."/>
            <person name="Su D."/>
            <person name="Yu L."/>
        </authorList>
    </citation>
    <scope>NUCLEOTIDE SEQUENCE [LARGE SCALE GENOMIC DNA]</scope>
    <source>
        <strain evidence="2 3">YN2</strain>
    </source>
</reference>
<organism evidence="2 3">
    <name type="scientific">Xanthobacter dioxanivorans</name>
    <dbReference type="NCBI Taxonomy" id="2528964"/>
    <lineage>
        <taxon>Bacteria</taxon>
        <taxon>Pseudomonadati</taxon>
        <taxon>Pseudomonadota</taxon>
        <taxon>Alphaproteobacteria</taxon>
        <taxon>Hyphomicrobiales</taxon>
        <taxon>Xanthobacteraceae</taxon>
        <taxon>Xanthobacter</taxon>
    </lineage>
</organism>
<feature type="chain" id="PRO_5038076311" evidence="1">
    <location>
        <begin position="23"/>
        <end position="77"/>
    </location>
</feature>
<dbReference type="AlphaFoldDB" id="A0A974PLB9"/>
<dbReference type="Proteomes" id="UP000596427">
    <property type="component" value="Chromosome"/>
</dbReference>
<protein>
    <submittedName>
        <fullName evidence="2">Uncharacterized protein</fullName>
    </submittedName>
</protein>
<dbReference type="KEGG" id="xdi:EZH22_22035"/>
<evidence type="ECO:0000313" key="3">
    <source>
        <dbReference type="Proteomes" id="UP000596427"/>
    </source>
</evidence>
<accession>A0A974PLB9</accession>
<keyword evidence="3" id="KW-1185">Reference proteome</keyword>
<name>A0A974PLB9_9HYPH</name>
<feature type="signal peptide" evidence="1">
    <location>
        <begin position="1"/>
        <end position="22"/>
    </location>
</feature>
<dbReference type="EMBL" id="CP063362">
    <property type="protein sequence ID" value="QRG05702.1"/>
    <property type="molecule type" value="Genomic_DNA"/>
</dbReference>
<proteinExistence type="predicted"/>
<gene>
    <name evidence="2" type="ORF">EZH22_22035</name>
</gene>